<dbReference type="InterPro" id="IPR052714">
    <property type="entry name" value="MFS_Exporter"/>
</dbReference>
<evidence type="ECO:0000256" key="4">
    <source>
        <dbReference type="ARBA" id="ARBA00022989"/>
    </source>
</evidence>
<dbReference type="AlphaFoldDB" id="C2KLQ2"/>
<dbReference type="Pfam" id="PF07690">
    <property type="entry name" value="MFS_1"/>
    <property type="match status" value="1"/>
</dbReference>
<name>C2KLQ2_LEUMC</name>
<feature type="domain" description="Major facilitator superfamily (MFS) profile" evidence="7">
    <location>
        <begin position="1"/>
        <end position="102"/>
    </location>
</feature>
<feature type="non-terminal residue" evidence="8">
    <location>
        <position position="1"/>
    </location>
</feature>
<evidence type="ECO:0000259" key="7">
    <source>
        <dbReference type="PROSITE" id="PS50850"/>
    </source>
</evidence>
<organism evidence="8 9">
    <name type="scientific">Leuconostoc mesenteroides subsp. cremoris ATCC 19254</name>
    <dbReference type="NCBI Taxonomy" id="586220"/>
    <lineage>
        <taxon>Bacteria</taxon>
        <taxon>Bacillati</taxon>
        <taxon>Bacillota</taxon>
        <taxon>Bacilli</taxon>
        <taxon>Lactobacillales</taxon>
        <taxon>Lactobacillaceae</taxon>
        <taxon>Leuconostoc</taxon>
    </lineage>
</organism>
<dbReference type="InterPro" id="IPR011701">
    <property type="entry name" value="MFS"/>
</dbReference>
<feature type="transmembrane region" description="Helical" evidence="6">
    <location>
        <begin position="47"/>
        <end position="66"/>
    </location>
</feature>
<evidence type="ECO:0000256" key="3">
    <source>
        <dbReference type="ARBA" id="ARBA00022692"/>
    </source>
</evidence>
<comment type="caution">
    <text evidence="8">The sequence shown here is derived from an EMBL/GenBank/DDBJ whole genome shotgun (WGS) entry which is preliminary data.</text>
</comment>
<comment type="subcellular location">
    <subcellularLocation>
        <location evidence="1">Cell membrane</location>
        <topology evidence="1">Multi-pass membrane protein</topology>
    </subcellularLocation>
</comment>
<dbReference type="EMBL" id="ACKV01000088">
    <property type="protein sequence ID" value="EEJ41835.1"/>
    <property type="molecule type" value="Genomic_DNA"/>
</dbReference>
<evidence type="ECO:0000256" key="1">
    <source>
        <dbReference type="ARBA" id="ARBA00004651"/>
    </source>
</evidence>
<dbReference type="Proteomes" id="UP000004283">
    <property type="component" value="Unassembled WGS sequence"/>
</dbReference>
<dbReference type="PANTHER" id="PTHR23531">
    <property type="entry name" value="QUINOLENE RESISTANCE PROTEIN NORA"/>
    <property type="match status" value="1"/>
</dbReference>
<keyword evidence="2" id="KW-0813">Transport</keyword>
<dbReference type="SUPFAM" id="SSF103473">
    <property type="entry name" value="MFS general substrate transporter"/>
    <property type="match status" value="1"/>
</dbReference>
<evidence type="ECO:0000313" key="9">
    <source>
        <dbReference type="Proteomes" id="UP000004283"/>
    </source>
</evidence>
<evidence type="ECO:0000256" key="5">
    <source>
        <dbReference type="ARBA" id="ARBA00023136"/>
    </source>
</evidence>
<feature type="transmembrane region" description="Helical" evidence="6">
    <location>
        <begin position="12"/>
        <end position="35"/>
    </location>
</feature>
<evidence type="ECO:0000256" key="6">
    <source>
        <dbReference type="SAM" id="Phobius"/>
    </source>
</evidence>
<dbReference type="PROSITE" id="PS50850">
    <property type="entry name" value="MFS"/>
    <property type="match status" value="1"/>
</dbReference>
<proteinExistence type="predicted"/>
<sequence>YFMIAFGATVEWLVLAGALNGFGFALLIPLMNAVVLKNISSAQRGRATAIFSSGTDVAYGLGAFMWGVVANFIGFFGMYCLTATMVIATLLLVIAHNRLLNE</sequence>
<evidence type="ECO:0000313" key="8">
    <source>
        <dbReference type="EMBL" id="EEJ41835.1"/>
    </source>
</evidence>
<gene>
    <name evidence="8" type="ORF">HMPREF0555_1568</name>
</gene>
<dbReference type="GO" id="GO:0005886">
    <property type="term" value="C:plasma membrane"/>
    <property type="evidence" value="ECO:0007669"/>
    <property type="project" value="UniProtKB-SubCell"/>
</dbReference>
<dbReference type="Gene3D" id="1.20.1250.20">
    <property type="entry name" value="MFS general substrate transporter like domains"/>
    <property type="match status" value="1"/>
</dbReference>
<dbReference type="InterPro" id="IPR020846">
    <property type="entry name" value="MFS_dom"/>
</dbReference>
<reference evidence="8 9" key="1">
    <citation type="submission" date="2009-04" db="EMBL/GenBank/DDBJ databases">
        <authorList>
            <person name="Qin X."/>
            <person name="Bachman B."/>
            <person name="Battles P."/>
            <person name="Bell A."/>
            <person name="Bess C."/>
            <person name="Bickham C."/>
            <person name="Chaboub L."/>
            <person name="Chen D."/>
            <person name="Coyle M."/>
            <person name="Deiros D.R."/>
            <person name="Dinh H."/>
            <person name="Forbes L."/>
            <person name="Fowler G."/>
            <person name="Francisco L."/>
            <person name="Fu Q."/>
            <person name="Gubbala S."/>
            <person name="Hale W."/>
            <person name="Han Y."/>
            <person name="Hemphill L."/>
            <person name="Highlander S.K."/>
            <person name="Hirani K."/>
            <person name="Hogues M."/>
            <person name="Jackson L."/>
            <person name="Jakkamsetti A."/>
            <person name="Javaid M."/>
            <person name="Jiang H."/>
            <person name="Korchina V."/>
            <person name="Kovar C."/>
            <person name="Lara F."/>
            <person name="Lee S."/>
            <person name="Mata R."/>
            <person name="Mathew T."/>
            <person name="Moen C."/>
            <person name="Morales K."/>
            <person name="Munidasa M."/>
            <person name="Nazareth L."/>
            <person name="Ngo R."/>
            <person name="Nguyen L."/>
            <person name="Okwuonu G."/>
            <person name="Ongeri F."/>
            <person name="Patil S."/>
            <person name="Petrosino J."/>
            <person name="Pham C."/>
            <person name="Pham P."/>
            <person name="Pu L.-L."/>
            <person name="Puazo M."/>
            <person name="Raj R."/>
            <person name="Reid J."/>
            <person name="Rouhana J."/>
            <person name="Saada N."/>
            <person name="Shang Y."/>
            <person name="Simmons D."/>
            <person name="Thornton R."/>
            <person name="Warren J."/>
            <person name="Weissenberger G."/>
            <person name="Zhang J."/>
            <person name="Zhang L."/>
            <person name="Zhou C."/>
            <person name="Zhu D."/>
            <person name="Muzny D."/>
            <person name="Worley K."/>
            <person name="Gibbs R."/>
        </authorList>
    </citation>
    <scope>NUCLEOTIDE SEQUENCE [LARGE SCALE GENOMIC DNA]</scope>
    <source>
        <strain evidence="8 9">ATCC 19254</strain>
    </source>
</reference>
<keyword evidence="5 6" id="KW-0472">Membrane</keyword>
<dbReference type="GO" id="GO:0022857">
    <property type="term" value="F:transmembrane transporter activity"/>
    <property type="evidence" value="ECO:0007669"/>
    <property type="project" value="InterPro"/>
</dbReference>
<keyword evidence="3 6" id="KW-0812">Transmembrane</keyword>
<dbReference type="HOGENOM" id="CLU_2283383_0_0_9"/>
<dbReference type="PANTHER" id="PTHR23531:SF1">
    <property type="entry name" value="QUINOLENE RESISTANCE PROTEIN NORA"/>
    <property type="match status" value="1"/>
</dbReference>
<dbReference type="InterPro" id="IPR036259">
    <property type="entry name" value="MFS_trans_sf"/>
</dbReference>
<accession>C2KLQ2</accession>
<feature type="transmembrane region" description="Helical" evidence="6">
    <location>
        <begin position="72"/>
        <end position="95"/>
    </location>
</feature>
<protein>
    <recommendedName>
        <fullName evidence="7">Major facilitator superfamily (MFS) profile domain-containing protein</fullName>
    </recommendedName>
</protein>
<dbReference type="RefSeq" id="WP_004164743.1">
    <property type="nucleotide sequence ID" value="NZ_GG693384.1"/>
</dbReference>
<keyword evidence="4 6" id="KW-1133">Transmembrane helix</keyword>
<evidence type="ECO:0000256" key="2">
    <source>
        <dbReference type="ARBA" id="ARBA00022448"/>
    </source>
</evidence>